<dbReference type="HOGENOM" id="CLU_044082_0_0_3"/>
<gene>
    <name evidence="1" type="ordered locus">Cyagr_0652</name>
</gene>
<organism evidence="1 2">
    <name type="scientific">Cyanobium gracile (strain ATCC 27147 / PCC 6307)</name>
    <dbReference type="NCBI Taxonomy" id="292564"/>
    <lineage>
        <taxon>Bacteria</taxon>
        <taxon>Bacillati</taxon>
        <taxon>Cyanobacteriota</taxon>
        <taxon>Cyanophyceae</taxon>
        <taxon>Synechococcales</taxon>
        <taxon>Prochlorococcaceae</taxon>
        <taxon>Cyanobium</taxon>
    </lineage>
</organism>
<name>K9P585_CYAGP</name>
<dbReference type="SUPFAM" id="SSF53756">
    <property type="entry name" value="UDP-Glycosyltransferase/glycogen phosphorylase"/>
    <property type="match status" value="1"/>
</dbReference>
<dbReference type="STRING" id="292564.Cyagr_0652"/>
<dbReference type="Proteomes" id="UP000010388">
    <property type="component" value="Chromosome"/>
</dbReference>
<evidence type="ECO:0008006" key="3">
    <source>
        <dbReference type="Google" id="ProtNLM"/>
    </source>
</evidence>
<dbReference type="OrthoDB" id="503106at2"/>
<dbReference type="InterPro" id="IPR053205">
    <property type="entry name" value="GHMP_kinase_L-arabinokinase"/>
</dbReference>
<dbReference type="AlphaFoldDB" id="K9P585"/>
<evidence type="ECO:0000313" key="2">
    <source>
        <dbReference type="Proteomes" id="UP000010388"/>
    </source>
</evidence>
<protein>
    <recommendedName>
        <fullName evidence="3">Glycosyl transferase</fullName>
    </recommendedName>
</protein>
<dbReference type="PANTHER" id="PTHR38134:SF2">
    <property type="entry name" value="GALACTOKINASE"/>
    <property type="match status" value="1"/>
</dbReference>
<accession>K9P585</accession>
<evidence type="ECO:0000313" key="1">
    <source>
        <dbReference type="EMBL" id="AFY27841.1"/>
    </source>
</evidence>
<reference evidence="2" key="1">
    <citation type="journal article" date="2013" name="Proc. Natl. Acad. Sci. U.S.A.">
        <title>Improving the coverage of the cyanobacterial phylum using diversity-driven genome sequencing.</title>
        <authorList>
            <person name="Shih P.M."/>
            <person name="Wu D."/>
            <person name="Latifi A."/>
            <person name="Axen S.D."/>
            <person name="Fewer D.P."/>
            <person name="Talla E."/>
            <person name="Calteau A."/>
            <person name="Cai F."/>
            <person name="Tandeau de Marsac N."/>
            <person name="Rippka R."/>
            <person name="Herdman M."/>
            <person name="Sivonen K."/>
            <person name="Coursin T."/>
            <person name="Laurent T."/>
            <person name="Goodwin L."/>
            <person name="Nolan M."/>
            <person name="Davenport K.W."/>
            <person name="Han C.S."/>
            <person name="Rubin E.M."/>
            <person name="Eisen J.A."/>
            <person name="Woyke T."/>
            <person name="Gugger M."/>
            <person name="Kerfeld C.A."/>
        </authorList>
    </citation>
    <scope>NUCLEOTIDE SEQUENCE [LARGE SCALE GENOMIC DNA]</scope>
    <source>
        <strain evidence="2">ATCC 27147 / PCC 6307</strain>
    </source>
</reference>
<sequence>MLIHACVSSHGFGHGSRTASVLCELAALRPDWRLVLSTGLPPAFLKLSFGLVPFEVRPCRWDVGVIQADALGADPAATLTALERLEEELPALVEREACWLEAQRQPVLVLGDVPPAAALLARRLEAPLVWLASFGWDAIHAPMGPAFRPWVERHRQLYGQGDLLLHCPLSLPMDWGVPEVRLGLTSSRPRLDPARLARDLALPAEWERVVLVSFGGLGLAIDPALLARWPEHVFIGPEPLLATVPNGRCLPPGVRPLDLMPLAGRLITKPGYSSFCEAFSQGVGIHLVHRIGFAEAPVLEEDLRNHGWHRLLSQEAFRCGDWELDLPLLPPRHGPLAVDGAAAAAETLVSWLEGRSALPMGQGFRI</sequence>
<dbReference type="eggNOG" id="COG4671">
    <property type="taxonomic scope" value="Bacteria"/>
</dbReference>
<dbReference type="KEGG" id="cgc:Cyagr_0652"/>
<dbReference type="PANTHER" id="PTHR38134">
    <property type="entry name" value="SLR1395 PROTEIN"/>
    <property type="match status" value="1"/>
</dbReference>
<dbReference type="EMBL" id="CP003495">
    <property type="protein sequence ID" value="AFY27841.1"/>
    <property type="molecule type" value="Genomic_DNA"/>
</dbReference>
<proteinExistence type="predicted"/>
<dbReference type="RefSeq" id="WP_015108295.1">
    <property type="nucleotide sequence ID" value="NC_019675.1"/>
</dbReference>
<dbReference type="PATRIC" id="fig|292564.3.peg.604"/>